<gene>
    <name evidence="3" type="ORF">ORAREDHAP_LOCUS23625</name>
</gene>
<organism evidence="3 4">
    <name type="scientific">Prunus armeniaca</name>
    <name type="common">Apricot</name>
    <name type="synonym">Armeniaca vulgaris</name>
    <dbReference type="NCBI Taxonomy" id="36596"/>
    <lineage>
        <taxon>Eukaryota</taxon>
        <taxon>Viridiplantae</taxon>
        <taxon>Streptophyta</taxon>
        <taxon>Embryophyta</taxon>
        <taxon>Tracheophyta</taxon>
        <taxon>Spermatophyta</taxon>
        <taxon>Magnoliopsida</taxon>
        <taxon>eudicotyledons</taxon>
        <taxon>Gunneridae</taxon>
        <taxon>Pentapetalae</taxon>
        <taxon>rosids</taxon>
        <taxon>fabids</taxon>
        <taxon>Rosales</taxon>
        <taxon>Rosaceae</taxon>
        <taxon>Amygdaloideae</taxon>
        <taxon>Amygdaleae</taxon>
        <taxon>Prunus</taxon>
    </lineage>
</organism>
<evidence type="ECO:0000313" key="4">
    <source>
        <dbReference type="Proteomes" id="UP000507245"/>
    </source>
</evidence>
<keyword evidence="4" id="KW-1185">Reference proteome</keyword>
<dbReference type="InterPro" id="IPR011990">
    <property type="entry name" value="TPR-like_helical_dom_sf"/>
</dbReference>
<proteinExistence type="predicted"/>
<feature type="compositionally biased region" description="Low complexity" evidence="2">
    <location>
        <begin position="207"/>
        <end position="217"/>
    </location>
</feature>
<protein>
    <recommendedName>
        <fullName evidence="5">MalT-like TPR region domain-containing protein</fullName>
    </recommendedName>
</protein>
<dbReference type="SUPFAM" id="SSF48452">
    <property type="entry name" value="TPR-like"/>
    <property type="match status" value="2"/>
</dbReference>
<keyword evidence="1" id="KW-0802">TPR repeat</keyword>
<dbReference type="AlphaFoldDB" id="A0A6J5WV89"/>
<feature type="region of interest" description="Disordered" evidence="2">
    <location>
        <begin position="60"/>
        <end position="116"/>
    </location>
</feature>
<dbReference type="SMART" id="SM00028">
    <property type="entry name" value="TPR"/>
    <property type="match status" value="10"/>
</dbReference>
<accession>A0A6J5WV89</accession>
<dbReference type="OrthoDB" id="5986190at2759"/>
<feature type="repeat" description="TPR" evidence="1">
    <location>
        <begin position="485"/>
        <end position="518"/>
    </location>
</feature>
<dbReference type="Pfam" id="PF13374">
    <property type="entry name" value="TPR_10"/>
    <property type="match status" value="1"/>
</dbReference>
<dbReference type="PANTHER" id="PTHR46284:SF1">
    <property type="entry name" value="PROTEIN KINESIN LIGHT CHAIN-RELATED 2"/>
    <property type="match status" value="1"/>
</dbReference>
<evidence type="ECO:0000256" key="1">
    <source>
        <dbReference type="PROSITE-ProRule" id="PRU00339"/>
    </source>
</evidence>
<dbReference type="Pfam" id="PF13424">
    <property type="entry name" value="TPR_12"/>
    <property type="match status" value="3"/>
</dbReference>
<name>A0A6J5WV89_PRUAR</name>
<reference evidence="4" key="1">
    <citation type="journal article" date="2020" name="Genome Biol.">
        <title>Gamete binning: chromosome-level and haplotype-resolved genome assembly enabled by high-throughput single-cell sequencing of gamete genomes.</title>
        <authorList>
            <person name="Campoy J.A."/>
            <person name="Sun H."/>
            <person name="Goel M."/>
            <person name="Jiao W.-B."/>
            <person name="Folz-Donahue K."/>
            <person name="Wang N."/>
            <person name="Rubio M."/>
            <person name="Liu C."/>
            <person name="Kukat C."/>
            <person name="Ruiz D."/>
            <person name="Huettel B."/>
            <person name="Schneeberger K."/>
        </authorList>
    </citation>
    <scope>NUCLEOTIDE SEQUENCE [LARGE SCALE GENOMIC DNA]</scope>
    <source>
        <strain evidence="4">cv. Rojo Pasion</strain>
    </source>
</reference>
<feature type="region of interest" description="Disordered" evidence="2">
    <location>
        <begin position="176"/>
        <end position="242"/>
    </location>
</feature>
<feature type="compositionally biased region" description="Low complexity" evidence="2">
    <location>
        <begin position="89"/>
        <end position="110"/>
    </location>
</feature>
<feature type="repeat" description="TPR" evidence="1">
    <location>
        <begin position="570"/>
        <end position="603"/>
    </location>
</feature>
<dbReference type="PANTHER" id="PTHR46284">
    <property type="entry name" value="PROTEIN KINESIN LIGHT CHAIN-RELATED 3"/>
    <property type="match status" value="1"/>
</dbReference>
<dbReference type="PROSITE" id="PS50005">
    <property type="entry name" value="TPR"/>
    <property type="match status" value="2"/>
</dbReference>
<dbReference type="EMBL" id="CAEKKB010000003">
    <property type="protein sequence ID" value="CAB4305590.1"/>
    <property type="molecule type" value="Genomic_DNA"/>
</dbReference>
<evidence type="ECO:0000256" key="2">
    <source>
        <dbReference type="SAM" id="MobiDB-lite"/>
    </source>
</evidence>
<dbReference type="InterPro" id="IPR019734">
    <property type="entry name" value="TPR_rpt"/>
</dbReference>
<evidence type="ECO:0008006" key="5">
    <source>
        <dbReference type="Google" id="ProtNLM"/>
    </source>
</evidence>
<feature type="compositionally biased region" description="Basic and acidic residues" evidence="2">
    <location>
        <begin position="219"/>
        <end position="234"/>
    </location>
</feature>
<dbReference type="Proteomes" id="UP000507245">
    <property type="component" value="Unassembled WGS sequence"/>
</dbReference>
<sequence>MCQNVIHRNDGYLLPKNRDTSSARLCVSICYITPTEAPQALPFSQLRFSHNNIQGKHKAMPGLAMDAPNGYSEVDEPNGDYAPQKESYSQQGSPRSPLSPQSPQSPHSGSIGLAMDGGIDTSIEQLYHNVCEMQSSDQSPSRASFGSFGAESRIDSELNHLVGYVHEHLEIRKEVVTETKEAGTGSDSTPKKAIVSAAKKSPTTRVKTPSAKSSPKSKSPHDKPPLDKRYEKNPKQSNAVFSKNKQRSFALHGVRFQNGVEDPLEAGMDNPDLGPFLLKQARDLIGSGENPQKALEFALRAVKSFEKCTKEKPSLELVMCLHVLAAIYCSLGQYNEAIPVLERAIDIPAIEDGQDHALAKFAGCMQLGDIYAMTGQIENSILFYTAGMEIQRQVLGETDPRLGETCRYVAEAHVQALQFDEAEKLCQMALEIHRENGSPASLEEAADRRLMGLICDSKGDYEAALEHYVLAGMSMSANDQEVDAASIDCSIGDAYLSLARYDEAVFSYQKALTVFKTTRGESHPAVASVYVRLADLYNKIGKFKESKSYCENAHRIYGKPNPGTPSEEIASGLIDVSAIYQSMNDLEQALKLLKKALKIFGDAPGHQSTTAGIEAQMGVMYYMMGNYSDSYDTFKSSISKFRATGEKKSALFGIALNQMGLVCVQRYSINEAADLFEEARNILEKEYGPYHPDTLGVYSNLAGTYDAMGRLDAAIEILEYVVGMREEKLGTANPDVADEKRRLAELLKEAGRVRSRKPRSLETLLDTANSRIIENDIIEVVLEILKE</sequence>
<dbReference type="Gene3D" id="1.25.40.10">
    <property type="entry name" value="Tetratricopeptide repeat domain"/>
    <property type="match status" value="4"/>
</dbReference>
<dbReference type="Pfam" id="PF13181">
    <property type="entry name" value="TPR_8"/>
    <property type="match status" value="1"/>
</dbReference>
<evidence type="ECO:0000313" key="3">
    <source>
        <dbReference type="EMBL" id="CAB4305590.1"/>
    </source>
</evidence>
<dbReference type="SUPFAM" id="SSF81901">
    <property type="entry name" value="HCP-like"/>
    <property type="match status" value="1"/>
</dbReference>